<dbReference type="RefSeq" id="XP_033455778.1">
    <property type="nucleotide sequence ID" value="XM_033609017.1"/>
</dbReference>
<protein>
    <submittedName>
        <fullName evidence="3">Uncharacterized protein</fullName>
    </submittedName>
</protein>
<dbReference type="Proteomes" id="UP000504637">
    <property type="component" value="Unplaced"/>
</dbReference>
<sequence>MPYISLCLPLRPAWPVRTEELSLDFATRTGCVCERERESIVLELNERTRERGEVACVCVCMARMWRCHVCLPMCMCMWLRSRAVAVAVHHSHLISSHLVSHTQYRGRPASGSTVGMQVECNNNQDMRSTHTPSNLYAALNPPRAPSPGYHRPSRRSVH</sequence>
<gene>
    <name evidence="3" type="ORF">K489DRAFT_89486</name>
</gene>
<organism evidence="3">
    <name type="scientific">Dissoconium aciculare CBS 342.82</name>
    <dbReference type="NCBI Taxonomy" id="1314786"/>
    <lineage>
        <taxon>Eukaryota</taxon>
        <taxon>Fungi</taxon>
        <taxon>Dikarya</taxon>
        <taxon>Ascomycota</taxon>
        <taxon>Pezizomycotina</taxon>
        <taxon>Dothideomycetes</taxon>
        <taxon>Dothideomycetidae</taxon>
        <taxon>Mycosphaerellales</taxon>
        <taxon>Dissoconiaceae</taxon>
        <taxon>Dissoconium</taxon>
    </lineage>
</organism>
<evidence type="ECO:0000313" key="2">
    <source>
        <dbReference type="Proteomes" id="UP000504637"/>
    </source>
</evidence>
<keyword evidence="2" id="KW-1185">Reference proteome</keyword>
<name>A0A6J3LVT8_9PEZI</name>
<accession>A0A6J3LVT8</accession>
<dbReference type="AlphaFoldDB" id="A0A6J3LVT8"/>
<evidence type="ECO:0000256" key="1">
    <source>
        <dbReference type="SAM" id="MobiDB-lite"/>
    </source>
</evidence>
<dbReference type="GeneID" id="54366818"/>
<reference evidence="3" key="1">
    <citation type="submission" date="2020-01" db="EMBL/GenBank/DDBJ databases">
        <authorList>
            <consortium name="DOE Joint Genome Institute"/>
            <person name="Haridas S."/>
            <person name="Albert R."/>
            <person name="Binder M."/>
            <person name="Bloem J."/>
            <person name="Labutti K."/>
            <person name="Salamov A."/>
            <person name="Andreopoulos B."/>
            <person name="Baker S.E."/>
            <person name="Barry K."/>
            <person name="Bills G."/>
            <person name="Bluhm B.H."/>
            <person name="Cannon C."/>
            <person name="Castanera R."/>
            <person name="Culley D.E."/>
            <person name="Daum C."/>
            <person name="Ezra D."/>
            <person name="Gonzalez J.B."/>
            <person name="Henrissat B."/>
            <person name="Kuo A."/>
            <person name="Liang C."/>
            <person name="Lipzen A."/>
            <person name="Lutzoni F."/>
            <person name="Magnuson J."/>
            <person name="Mondo S."/>
            <person name="Nolan M."/>
            <person name="Ohm R."/>
            <person name="Pangilinan J."/>
            <person name="Park H.-J."/>
            <person name="Ramirez L."/>
            <person name="Alfaro M."/>
            <person name="Sun H."/>
            <person name="Tritt A."/>
            <person name="Yoshinaga Y."/>
            <person name="Zwiers L.-H."/>
            <person name="Turgeon B.G."/>
            <person name="Goodwin S.B."/>
            <person name="Spatafora J.W."/>
            <person name="Crous P.W."/>
            <person name="Grigoriev I.V."/>
        </authorList>
    </citation>
    <scope>NUCLEOTIDE SEQUENCE</scope>
    <source>
        <strain evidence="3">CBS 342.82</strain>
    </source>
</reference>
<proteinExistence type="predicted"/>
<reference evidence="3" key="3">
    <citation type="submission" date="2025-08" db="UniProtKB">
        <authorList>
            <consortium name="RefSeq"/>
        </authorList>
    </citation>
    <scope>IDENTIFICATION</scope>
    <source>
        <strain evidence="3">CBS 342.82</strain>
    </source>
</reference>
<evidence type="ECO:0000313" key="3">
    <source>
        <dbReference type="RefSeq" id="XP_033455778.1"/>
    </source>
</evidence>
<feature type="region of interest" description="Disordered" evidence="1">
    <location>
        <begin position="131"/>
        <end position="158"/>
    </location>
</feature>
<reference evidence="3" key="2">
    <citation type="submission" date="2020-04" db="EMBL/GenBank/DDBJ databases">
        <authorList>
            <consortium name="NCBI Genome Project"/>
        </authorList>
    </citation>
    <scope>NUCLEOTIDE SEQUENCE</scope>
    <source>
        <strain evidence="3">CBS 342.82</strain>
    </source>
</reference>